<evidence type="ECO:0000256" key="3">
    <source>
        <dbReference type="ARBA" id="ARBA00022692"/>
    </source>
</evidence>
<organism evidence="9 10">
    <name type="scientific">Trujillonella endophytica</name>
    <dbReference type="NCBI Taxonomy" id="673521"/>
    <lineage>
        <taxon>Bacteria</taxon>
        <taxon>Bacillati</taxon>
        <taxon>Actinomycetota</taxon>
        <taxon>Actinomycetes</taxon>
        <taxon>Geodermatophilales</taxon>
        <taxon>Geodermatophilaceae</taxon>
        <taxon>Trujillonella</taxon>
    </lineage>
</organism>
<reference evidence="10" key="1">
    <citation type="submission" date="2016-10" db="EMBL/GenBank/DDBJ databases">
        <authorList>
            <person name="Varghese N."/>
            <person name="Submissions S."/>
        </authorList>
    </citation>
    <scope>NUCLEOTIDE SEQUENCE [LARGE SCALE GENOMIC DNA]</scope>
    <source>
        <strain evidence="10">DSM 45413</strain>
    </source>
</reference>
<protein>
    <submittedName>
        <fullName evidence="9">Zinc/manganese transport system permease protein</fullName>
    </submittedName>
</protein>
<evidence type="ECO:0000256" key="8">
    <source>
        <dbReference type="SAM" id="Phobius"/>
    </source>
</evidence>
<evidence type="ECO:0000256" key="1">
    <source>
        <dbReference type="ARBA" id="ARBA00004141"/>
    </source>
</evidence>
<sequence>MSALAAAVQFQPDWWSVLQTDFMRNALIGGSLVAVAAGLLGYFVVTRSNAFAAHALAHIGFPGATGAILVGAPITLGLAVFCVGGGLLIGLLGRRVAEREIATGTVLAFATGLGVLFGSLASANASTTTSVLFGNLLAVSDDELVVFALFTAAVALVLAVIARPLVFASIDPAVAEARGVPVRALGVAFVVLLALTITMAVQVVGTLLLFALVVTPAATGLRLTARPGRVAAIAVGIALLSVWTGLVLAAMFDLPPSFVIVTTSVLIWVGVLAGTRRPRRAHLAPAHPGGHDGSGRARTPTAGSALTL</sequence>
<keyword evidence="5 8" id="KW-0472">Membrane</keyword>
<feature type="transmembrane region" description="Helical" evidence="8">
    <location>
        <begin position="101"/>
        <end position="124"/>
    </location>
</feature>
<proteinExistence type="inferred from homology"/>
<dbReference type="Proteomes" id="UP000198960">
    <property type="component" value="Unassembled WGS sequence"/>
</dbReference>
<feature type="transmembrane region" description="Helical" evidence="8">
    <location>
        <begin position="26"/>
        <end position="45"/>
    </location>
</feature>
<feature type="transmembrane region" description="Helical" evidence="8">
    <location>
        <begin position="65"/>
        <end position="89"/>
    </location>
</feature>
<evidence type="ECO:0000256" key="7">
    <source>
        <dbReference type="SAM" id="MobiDB-lite"/>
    </source>
</evidence>
<feature type="transmembrane region" description="Helical" evidence="8">
    <location>
        <begin position="180"/>
        <end position="197"/>
    </location>
</feature>
<keyword evidence="6" id="KW-0813">Transport</keyword>
<feature type="transmembrane region" description="Helical" evidence="8">
    <location>
        <begin position="258"/>
        <end position="275"/>
    </location>
</feature>
<dbReference type="SUPFAM" id="SSF81345">
    <property type="entry name" value="ABC transporter involved in vitamin B12 uptake, BtuC"/>
    <property type="match status" value="1"/>
</dbReference>
<dbReference type="AlphaFoldDB" id="A0A1H8UEP2"/>
<feature type="transmembrane region" description="Helical" evidence="8">
    <location>
        <begin position="144"/>
        <end position="168"/>
    </location>
</feature>
<keyword evidence="4 8" id="KW-1133">Transmembrane helix</keyword>
<dbReference type="EMBL" id="FOEE01000008">
    <property type="protein sequence ID" value="SEP01353.1"/>
    <property type="molecule type" value="Genomic_DNA"/>
</dbReference>
<dbReference type="InterPro" id="IPR037294">
    <property type="entry name" value="ABC_BtuC-like"/>
</dbReference>
<name>A0A1H8UEP2_9ACTN</name>
<keyword evidence="3 6" id="KW-0812">Transmembrane</keyword>
<evidence type="ECO:0000256" key="6">
    <source>
        <dbReference type="RuleBase" id="RU003943"/>
    </source>
</evidence>
<comment type="subcellular location">
    <subcellularLocation>
        <location evidence="6">Cell membrane</location>
        <topology evidence="6">Multi-pass membrane protein</topology>
    </subcellularLocation>
    <subcellularLocation>
        <location evidence="1">Membrane</location>
        <topology evidence="1">Multi-pass membrane protein</topology>
    </subcellularLocation>
</comment>
<dbReference type="PANTHER" id="PTHR30477">
    <property type="entry name" value="ABC-TRANSPORTER METAL-BINDING PROTEIN"/>
    <property type="match status" value="1"/>
</dbReference>
<gene>
    <name evidence="9" type="ORF">SAMN05660991_02818</name>
</gene>
<dbReference type="GO" id="GO:0055085">
    <property type="term" value="P:transmembrane transport"/>
    <property type="evidence" value="ECO:0007669"/>
    <property type="project" value="InterPro"/>
</dbReference>
<evidence type="ECO:0000313" key="9">
    <source>
        <dbReference type="EMBL" id="SEP01353.1"/>
    </source>
</evidence>
<feature type="region of interest" description="Disordered" evidence="7">
    <location>
        <begin position="281"/>
        <end position="308"/>
    </location>
</feature>
<dbReference type="STRING" id="673521.SAMN05660991_02818"/>
<dbReference type="InterPro" id="IPR001626">
    <property type="entry name" value="ABC_TroCD"/>
</dbReference>
<evidence type="ECO:0000256" key="5">
    <source>
        <dbReference type="ARBA" id="ARBA00023136"/>
    </source>
</evidence>
<evidence type="ECO:0000256" key="2">
    <source>
        <dbReference type="ARBA" id="ARBA00008034"/>
    </source>
</evidence>
<feature type="transmembrane region" description="Helical" evidence="8">
    <location>
        <begin position="203"/>
        <end position="223"/>
    </location>
</feature>
<comment type="similarity">
    <text evidence="2 6">Belongs to the ABC-3 integral membrane protein family.</text>
</comment>
<dbReference type="GO" id="GO:0043190">
    <property type="term" value="C:ATP-binding cassette (ABC) transporter complex"/>
    <property type="evidence" value="ECO:0007669"/>
    <property type="project" value="InterPro"/>
</dbReference>
<keyword evidence="10" id="KW-1185">Reference proteome</keyword>
<evidence type="ECO:0000313" key="10">
    <source>
        <dbReference type="Proteomes" id="UP000198960"/>
    </source>
</evidence>
<accession>A0A1H8UEP2</accession>
<feature type="transmembrane region" description="Helical" evidence="8">
    <location>
        <begin position="230"/>
        <end position="252"/>
    </location>
</feature>
<evidence type="ECO:0000256" key="4">
    <source>
        <dbReference type="ARBA" id="ARBA00022989"/>
    </source>
</evidence>
<dbReference type="Pfam" id="PF00950">
    <property type="entry name" value="ABC-3"/>
    <property type="match status" value="1"/>
</dbReference>
<dbReference type="RefSeq" id="WP_211435647.1">
    <property type="nucleotide sequence ID" value="NZ_FOEE01000008.1"/>
</dbReference>
<dbReference type="PANTHER" id="PTHR30477:SF0">
    <property type="entry name" value="METAL TRANSPORT SYSTEM MEMBRANE PROTEIN TM_0125-RELATED"/>
    <property type="match status" value="1"/>
</dbReference>
<dbReference type="Gene3D" id="1.10.3470.10">
    <property type="entry name" value="ABC transporter involved in vitamin B12 uptake, BtuC"/>
    <property type="match status" value="1"/>
</dbReference>